<keyword evidence="1" id="KW-1133">Transmembrane helix</keyword>
<dbReference type="AlphaFoldDB" id="A0AAD4V3I9"/>
<proteinExistence type="predicted"/>
<accession>A0AAD4V3I9</accession>
<gene>
    <name evidence="2" type="ORF">L3X38_036553</name>
</gene>
<keyword evidence="3" id="KW-1185">Reference proteome</keyword>
<dbReference type="Proteomes" id="UP001054821">
    <property type="component" value="Chromosome 7"/>
</dbReference>
<dbReference type="EMBL" id="JAJFAZ020000007">
    <property type="protein sequence ID" value="KAI5316846.1"/>
    <property type="molecule type" value="Genomic_DNA"/>
</dbReference>
<keyword evidence="1" id="KW-0812">Transmembrane</keyword>
<name>A0AAD4V3I9_PRUDU</name>
<feature type="transmembrane region" description="Helical" evidence="1">
    <location>
        <begin position="65"/>
        <end position="84"/>
    </location>
</feature>
<evidence type="ECO:0000313" key="3">
    <source>
        <dbReference type="Proteomes" id="UP001054821"/>
    </source>
</evidence>
<sequence>MVWWFQQVYYCYYANSLLVNDDYGASCFVGVGDHGGGGFPHAPSVVRSAISSLTFMRRPPLSRDLAWVALHLGSIALVFLFTMLSMSCGSAKDYDFIAGLF</sequence>
<comment type="caution">
    <text evidence="2">The sequence shown here is derived from an EMBL/GenBank/DDBJ whole genome shotgun (WGS) entry which is preliminary data.</text>
</comment>
<keyword evidence="1" id="KW-0472">Membrane</keyword>
<evidence type="ECO:0000256" key="1">
    <source>
        <dbReference type="SAM" id="Phobius"/>
    </source>
</evidence>
<organism evidence="2 3">
    <name type="scientific">Prunus dulcis</name>
    <name type="common">Almond</name>
    <name type="synonym">Amygdalus dulcis</name>
    <dbReference type="NCBI Taxonomy" id="3755"/>
    <lineage>
        <taxon>Eukaryota</taxon>
        <taxon>Viridiplantae</taxon>
        <taxon>Streptophyta</taxon>
        <taxon>Embryophyta</taxon>
        <taxon>Tracheophyta</taxon>
        <taxon>Spermatophyta</taxon>
        <taxon>Magnoliopsida</taxon>
        <taxon>eudicotyledons</taxon>
        <taxon>Gunneridae</taxon>
        <taxon>Pentapetalae</taxon>
        <taxon>rosids</taxon>
        <taxon>fabids</taxon>
        <taxon>Rosales</taxon>
        <taxon>Rosaceae</taxon>
        <taxon>Amygdaloideae</taxon>
        <taxon>Amygdaleae</taxon>
        <taxon>Prunus</taxon>
    </lineage>
</organism>
<reference evidence="2 3" key="1">
    <citation type="journal article" date="2022" name="G3 (Bethesda)">
        <title>Whole-genome sequence and methylome profiling of the almond [Prunus dulcis (Mill.) D.A. Webb] cultivar 'Nonpareil'.</title>
        <authorList>
            <person name="D'Amico-Willman K.M."/>
            <person name="Ouma W.Z."/>
            <person name="Meulia T."/>
            <person name="Sideli G.M."/>
            <person name="Gradziel T.M."/>
            <person name="Fresnedo-Ramirez J."/>
        </authorList>
    </citation>
    <scope>NUCLEOTIDE SEQUENCE [LARGE SCALE GENOMIC DNA]</scope>
    <source>
        <strain evidence="2">Clone GOH B32 T37-40</strain>
    </source>
</reference>
<evidence type="ECO:0000313" key="2">
    <source>
        <dbReference type="EMBL" id="KAI5316846.1"/>
    </source>
</evidence>
<protein>
    <submittedName>
        <fullName evidence="2">Uncharacterized protein</fullName>
    </submittedName>
</protein>